<evidence type="ECO:0000313" key="1">
    <source>
        <dbReference type="EMBL" id="CAG8971166.1"/>
    </source>
</evidence>
<accession>A0A9N9LGI0</accession>
<comment type="caution">
    <text evidence="1">The sequence shown here is derived from an EMBL/GenBank/DDBJ whole genome shotgun (WGS) entry which is preliminary data.</text>
</comment>
<dbReference type="Proteomes" id="UP000701801">
    <property type="component" value="Unassembled WGS sequence"/>
</dbReference>
<dbReference type="EMBL" id="CAJVRM010000012">
    <property type="protein sequence ID" value="CAG8971166.1"/>
    <property type="molecule type" value="Genomic_DNA"/>
</dbReference>
<proteinExistence type="predicted"/>
<sequence length="140" mass="15841">MDELESLDIIRNMIMRGSSPYPQTGQGPSAIKLADDLRTKSENPESSLYEKILNLLESPLRAKRKPLQLVDPSLGQPSGHDSFHTNIVDFYTSGEDFCTLERKSPVNHIIYEKEGGPAKVMKNAMQRWELGSIGLKHRFR</sequence>
<dbReference type="AlphaFoldDB" id="A0A9N9LGI0"/>
<gene>
    <name evidence="1" type="ORF">HYALB_00010141</name>
</gene>
<name>A0A9N9LGI0_9HELO</name>
<protein>
    <submittedName>
        <fullName evidence="1">Uncharacterized protein</fullName>
    </submittedName>
</protein>
<organism evidence="1 2">
    <name type="scientific">Hymenoscyphus albidus</name>
    <dbReference type="NCBI Taxonomy" id="595503"/>
    <lineage>
        <taxon>Eukaryota</taxon>
        <taxon>Fungi</taxon>
        <taxon>Dikarya</taxon>
        <taxon>Ascomycota</taxon>
        <taxon>Pezizomycotina</taxon>
        <taxon>Leotiomycetes</taxon>
        <taxon>Helotiales</taxon>
        <taxon>Helotiaceae</taxon>
        <taxon>Hymenoscyphus</taxon>
    </lineage>
</organism>
<reference evidence="1" key="1">
    <citation type="submission" date="2021-07" db="EMBL/GenBank/DDBJ databases">
        <authorList>
            <person name="Durling M."/>
        </authorList>
    </citation>
    <scope>NUCLEOTIDE SEQUENCE</scope>
</reference>
<evidence type="ECO:0000313" key="2">
    <source>
        <dbReference type="Proteomes" id="UP000701801"/>
    </source>
</evidence>
<keyword evidence="2" id="KW-1185">Reference proteome</keyword>